<dbReference type="InterPro" id="IPR001055">
    <property type="entry name" value="Adrenodoxin-like"/>
</dbReference>
<comment type="cofactor">
    <cofactor evidence="6">
        <name>[2Fe-2S] cluster</name>
        <dbReference type="ChEBI" id="CHEBI:190135"/>
    </cofactor>
</comment>
<evidence type="ECO:0000256" key="6">
    <source>
        <dbReference type="ARBA" id="ARBA00034078"/>
    </source>
</evidence>
<dbReference type="GO" id="GO:0046872">
    <property type="term" value="F:metal ion binding"/>
    <property type="evidence" value="ECO:0007669"/>
    <property type="project" value="UniProtKB-KW"/>
</dbReference>
<keyword evidence="5" id="KW-0411">Iron-sulfur</keyword>
<dbReference type="SUPFAM" id="SSF54292">
    <property type="entry name" value="2Fe-2S ferredoxin-like"/>
    <property type="match status" value="1"/>
</dbReference>
<protein>
    <submittedName>
        <fullName evidence="8">2Fe-2S ferredoxin</fullName>
    </submittedName>
</protein>
<dbReference type="CDD" id="cd00207">
    <property type="entry name" value="fer2"/>
    <property type="match status" value="1"/>
</dbReference>
<keyword evidence="9" id="KW-1185">Reference proteome</keyword>
<reference evidence="8 9" key="1">
    <citation type="submission" date="2015-11" db="EMBL/GenBank/DDBJ databases">
        <title>A Two-component Flavoprotein Monooxygenase System MeaXY Responsible for para-Hydroxylation of 2-Methyl-6-ethylaniline and 2,6-Diethylaniline in Sphingobium baderi DE-13.</title>
        <authorList>
            <person name="Cheng M."/>
            <person name="Meng Q."/>
            <person name="Yang Y."/>
            <person name="Chu C."/>
            <person name="Yan X."/>
            <person name="He J."/>
            <person name="Li S."/>
        </authorList>
    </citation>
    <scope>NUCLEOTIDE SEQUENCE [LARGE SCALE GENOMIC DNA]</scope>
    <source>
        <strain evidence="8 9">DE-13</strain>
    </source>
</reference>
<dbReference type="Gene3D" id="3.10.20.30">
    <property type="match status" value="1"/>
</dbReference>
<dbReference type="GO" id="GO:0009055">
    <property type="term" value="F:electron transfer activity"/>
    <property type="evidence" value="ECO:0007669"/>
    <property type="project" value="TreeGrafter"/>
</dbReference>
<dbReference type="KEGG" id="sbd:ATN00_13340"/>
<dbReference type="OrthoDB" id="9799640at2"/>
<dbReference type="PANTHER" id="PTHR23426">
    <property type="entry name" value="FERREDOXIN/ADRENODOXIN"/>
    <property type="match status" value="1"/>
</dbReference>
<sequence length="111" mass="11833">MTRVTFISADGESRQEVDAPAGSVLLNVAQAAGQPLEGTCEGQMACSTCHVIVDAADFSRLPRATEEEEDMLDLAASATRTSRLSCQIVLDAALESLTVRIPPETYNMQGM</sequence>
<evidence type="ECO:0000256" key="3">
    <source>
        <dbReference type="ARBA" id="ARBA00022723"/>
    </source>
</evidence>
<dbReference type="Pfam" id="PF00111">
    <property type="entry name" value="Fer2"/>
    <property type="match status" value="1"/>
</dbReference>
<dbReference type="InterPro" id="IPR001041">
    <property type="entry name" value="2Fe-2S_ferredoxin-type"/>
</dbReference>
<dbReference type="EMBL" id="CP013264">
    <property type="protein sequence ID" value="ALR21131.1"/>
    <property type="molecule type" value="Genomic_DNA"/>
</dbReference>
<dbReference type="AlphaFoldDB" id="A0A0S3F0G2"/>
<dbReference type="PROSITE" id="PS51085">
    <property type="entry name" value="2FE2S_FER_2"/>
    <property type="match status" value="1"/>
</dbReference>
<dbReference type="Proteomes" id="UP000056968">
    <property type="component" value="Chromosome"/>
</dbReference>
<gene>
    <name evidence="8" type="ORF">ATN00_13340</name>
</gene>
<dbReference type="PROSITE" id="PS00814">
    <property type="entry name" value="ADX"/>
    <property type="match status" value="1"/>
</dbReference>
<evidence type="ECO:0000259" key="7">
    <source>
        <dbReference type="PROSITE" id="PS51085"/>
    </source>
</evidence>
<evidence type="ECO:0000256" key="4">
    <source>
        <dbReference type="ARBA" id="ARBA00023004"/>
    </source>
</evidence>
<evidence type="ECO:0000256" key="5">
    <source>
        <dbReference type="ARBA" id="ARBA00023014"/>
    </source>
</evidence>
<name>A0A0S3F0G2_9SPHN</name>
<comment type="similarity">
    <text evidence="1">Belongs to the adrenodoxin/putidaredoxin family.</text>
</comment>
<dbReference type="PANTHER" id="PTHR23426:SF65">
    <property type="entry name" value="FERREDOXIN-2, MITOCHONDRIAL"/>
    <property type="match status" value="1"/>
</dbReference>
<feature type="domain" description="2Fe-2S ferredoxin-type" evidence="7">
    <location>
        <begin position="2"/>
        <end position="105"/>
    </location>
</feature>
<keyword evidence="4" id="KW-0408">Iron</keyword>
<evidence type="ECO:0000313" key="8">
    <source>
        <dbReference type="EMBL" id="ALR21131.1"/>
    </source>
</evidence>
<dbReference type="InterPro" id="IPR012675">
    <property type="entry name" value="Beta-grasp_dom_sf"/>
</dbReference>
<dbReference type="InterPro" id="IPR018298">
    <property type="entry name" value="Adrenodoxin_Fe-S_BS"/>
</dbReference>
<organism evidence="8 9">
    <name type="scientific">Sphingobium baderi</name>
    <dbReference type="NCBI Taxonomy" id="1332080"/>
    <lineage>
        <taxon>Bacteria</taxon>
        <taxon>Pseudomonadati</taxon>
        <taxon>Pseudomonadota</taxon>
        <taxon>Alphaproteobacteria</taxon>
        <taxon>Sphingomonadales</taxon>
        <taxon>Sphingomonadaceae</taxon>
        <taxon>Sphingobium</taxon>
    </lineage>
</organism>
<dbReference type="InterPro" id="IPR036010">
    <property type="entry name" value="2Fe-2S_ferredoxin-like_sf"/>
</dbReference>
<dbReference type="RefSeq" id="WP_062065455.1">
    <property type="nucleotide sequence ID" value="NZ_CP013264.1"/>
</dbReference>
<evidence type="ECO:0000313" key="9">
    <source>
        <dbReference type="Proteomes" id="UP000056968"/>
    </source>
</evidence>
<dbReference type="PRINTS" id="PR00355">
    <property type="entry name" value="ADRENODOXIN"/>
</dbReference>
<dbReference type="STRING" id="1332080.ATN00_13340"/>
<keyword evidence="3" id="KW-0479">Metal-binding</keyword>
<evidence type="ECO:0000256" key="2">
    <source>
        <dbReference type="ARBA" id="ARBA00022714"/>
    </source>
</evidence>
<accession>A0A0S3F0G2</accession>
<evidence type="ECO:0000256" key="1">
    <source>
        <dbReference type="ARBA" id="ARBA00010914"/>
    </source>
</evidence>
<dbReference type="GO" id="GO:0140647">
    <property type="term" value="P:P450-containing electron transport chain"/>
    <property type="evidence" value="ECO:0007669"/>
    <property type="project" value="InterPro"/>
</dbReference>
<proteinExistence type="inferred from homology"/>
<dbReference type="GO" id="GO:0051537">
    <property type="term" value="F:2 iron, 2 sulfur cluster binding"/>
    <property type="evidence" value="ECO:0007669"/>
    <property type="project" value="UniProtKB-KW"/>
</dbReference>
<keyword evidence="2" id="KW-0001">2Fe-2S</keyword>